<evidence type="ECO:0000313" key="8">
    <source>
        <dbReference type="Proteomes" id="UP000009336"/>
    </source>
</evidence>
<evidence type="ECO:0000256" key="1">
    <source>
        <dbReference type="ARBA" id="ARBA00004141"/>
    </source>
</evidence>
<name>K8WQV2_9GAMM</name>
<dbReference type="Proteomes" id="UP000009336">
    <property type="component" value="Unassembled WGS sequence"/>
</dbReference>
<evidence type="ECO:0000256" key="3">
    <source>
        <dbReference type="ARBA" id="ARBA00022692"/>
    </source>
</evidence>
<accession>K8WQV2</accession>
<keyword evidence="5 6" id="KW-0472">Membrane</keyword>
<keyword evidence="8" id="KW-1185">Reference proteome</keyword>
<comment type="caution">
    <text evidence="7">The sequence shown here is derived from an EMBL/GenBank/DDBJ whole genome shotgun (WGS) entry which is preliminary data.</text>
</comment>
<feature type="transmembrane region" description="Helical" evidence="6">
    <location>
        <begin position="94"/>
        <end position="113"/>
    </location>
</feature>
<proteinExistence type="inferred from homology"/>
<dbReference type="eggNOG" id="COG0730">
    <property type="taxonomic scope" value="Bacteria"/>
</dbReference>
<dbReference type="GO" id="GO:0005886">
    <property type="term" value="C:plasma membrane"/>
    <property type="evidence" value="ECO:0007669"/>
    <property type="project" value="UniProtKB-SubCell"/>
</dbReference>
<evidence type="ECO:0000256" key="6">
    <source>
        <dbReference type="RuleBase" id="RU363041"/>
    </source>
</evidence>
<dbReference type="HOGENOM" id="CLU_054750_4_2_6"/>
<organism evidence="7 8">
    <name type="scientific">Providencia burhodogranariea DSM 19968</name>
    <dbReference type="NCBI Taxonomy" id="1141662"/>
    <lineage>
        <taxon>Bacteria</taxon>
        <taxon>Pseudomonadati</taxon>
        <taxon>Pseudomonadota</taxon>
        <taxon>Gammaproteobacteria</taxon>
        <taxon>Enterobacterales</taxon>
        <taxon>Morganellaceae</taxon>
        <taxon>Providencia</taxon>
    </lineage>
</organism>
<dbReference type="PANTHER" id="PTHR43483">
    <property type="entry name" value="MEMBRANE TRANSPORTER PROTEIN HI_0806-RELATED"/>
    <property type="match status" value="1"/>
</dbReference>
<feature type="transmembrane region" description="Helical" evidence="6">
    <location>
        <begin position="7"/>
        <end position="34"/>
    </location>
</feature>
<evidence type="ECO:0000256" key="2">
    <source>
        <dbReference type="ARBA" id="ARBA00009142"/>
    </source>
</evidence>
<feature type="transmembrane region" description="Helical" evidence="6">
    <location>
        <begin position="218"/>
        <end position="236"/>
    </location>
</feature>
<comment type="similarity">
    <text evidence="2 6">Belongs to the 4-toluene sulfonate uptake permease (TSUP) (TC 2.A.102) family.</text>
</comment>
<evidence type="ECO:0000256" key="5">
    <source>
        <dbReference type="ARBA" id="ARBA00023136"/>
    </source>
</evidence>
<feature type="transmembrane region" description="Helical" evidence="6">
    <location>
        <begin position="125"/>
        <end position="151"/>
    </location>
</feature>
<protein>
    <recommendedName>
        <fullName evidence="6">Probable membrane transporter protein</fullName>
    </recommendedName>
</protein>
<keyword evidence="6" id="KW-1003">Cell membrane</keyword>
<keyword evidence="4 6" id="KW-1133">Transmembrane helix</keyword>
<dbReference type="InterPro" id="IPR002781">
    <property type="entry name" value="TM_pro_TauE-like"/>
</dbReference>
<feature type="transmembrane region" description="Helical" evidence="6">
    <location>
        <begin position="184"/>
        <end position="206"/>
    </location>
</feature>
<dbReference type="AlphaFoldDB" id="K8WQV2"/>
<gene>
    <name evidence="7" type="ORF">OOA_05916</name>
</gene>
<dbReference type="OrthoDB" id="119832at2"/>
<dbReference type="Pfam" id="PF01925">
    <property type="entry name" value="TauE"/>
    <property type="match status" value="1"/>
</dbReference>
<evidence type="ECO:0000313" key="7">
    <source>
        <dbReference type="EMBL" id="EKT62989.1"/>
    </source>
</evidence>
<reference evidence="7 8" key="1">
    <citation type="journal article" date="2012" name="BMC Genomics">
        <title>Comparative genomics of bacteria in the genus Providencia isolated from wild Drosophila melanogaster.</title>
        <authorList>
            <person name="Galac M.R."/>
            <person name="Lazzaro B.P."/>
        </authorList>
    </citation>
    <scope>NUCLEOTIDE SEQUENCE [LARGE SCALE GENOMIC DNA]</scope>
    <source>
        <strain evidence="7 8">DSM 19968</strain>
    </source>
</reference>
<dbReference type="PANTHER" id="PTHR43483:SF3">
    <property type="entry name" value="MEMBRANE TRANSPORTER PROTEIN HI_0806-RELATED"/>
    <property type="match status" value="1"/>
</dbReference>
<dbReference type="RefSeq" id="WP_008911215.1">
    <property type="nucleotide sequence ID" value="NZ_KB233222.1"/>
</dbReference>
<comment type="subcellular location">
    <subcellularLocation>
        <location evidence="6">Cell membrane</location>
        <topology evidence="6">Multi-pass membrane protein</topology>
    </subcellularLocation>
    <subcellularLocation>
        <location evidence="1">Membrane</location>
        <topology evidence="1">Multi-pass membrane protein</topology>
    </subcellularLocation>
</comment>
<dbReference type="EMBL" id="AKKL01000016">
    <property type="protein sequence ID" value="EKT62989.1"/>
    <property type="molecule type" value="Genomic_DNA"/>
</dbReference>
<feature type="transmembrane region" description="Helical" evidence="6">
    <location>
        <begin position="70"/>
        <end position="88"/>
    </location>
</feature>
<keyword evidence="3 6" id="KW-0812">Transmembrane</keyword>
<evidence type="ECO:0000256" key="4">
    <source>
        <dbReference type="ARBA" id="ARBA00022989"/>
    </source>
</evidence>
<sequence length="241" mass="25987">MIYIVIAIIGIVAGMISGIVGTGSSIILLPVLSFAFGPKAAIPIMAIASVMGNISRVIMWRKDVQIKAFLLYSIPAIPFAVLGANTLWVIPANLSNLCIGLFFLLLIPIRHWAKNRQLKLSRLQLIFSGVIVGYLTGIVFSTGPLTVPIFAGYGLTKGALLSTEAASSFVVYLAKAFTFGTIGAIPWSVLFNGLVIGFTMIVGLYIGKKFVLKMSDKIFNGLIDGMMLIAGFSMLWDAIWY</sequence>
<dbReference type="PATRIC" id="fig|1141662.3.peg.1200"/>